<gene>
    <name evidence="1" type="ORF">GUY60_32230</name>
</gene>
<evidence type="ECO:0000313" key="2">
    <source>
        <dbReference type="Proteomes" id="UP000598297"/>
    </source>
</evidence>
<dbReference type="EMBL" id="JAAAHS010000407">
    <property type="protein sequence ID" value="NBE56024.1"/>
    <property type="molecule type" value="Genomic_DNA"/>
</dbReference>
<dbReference type="OrthoDB" id="4212891at2"/>
<sequence length="57" mass="6467">MSASATLLPTVVRPTVENHWEMKDRGKGYVNECRLRHLADHTEGPKVLRNLPRLDAS</sequence>
<reference evidence="1" key="1">
    <citation type="submission" date="2020-01" db="EMBL/GenBank/DDBJ databases">
        <title>Whole-genome analyses of novel actinobacteria.</title>
        <authorList>
            <person name="Sahin N."/>
        </authorList>
    </citation>
    <scope>NUCLEOTIDE SEQUENCE</scope>
    <source>
        <strain evidence="1">YC537</strain>
    </source>
</reference>
<protein>
    <submittedName>
        <fullName evidence="1">Uncharacterized protein</fullName>
    </submittedName>
</protein>
<dbReference type="RefSeq" id="WP_161704334.1">
    <property type="nucleotide sequence ID" value="NZ_JAAAHS010000407.1"/>
</dbReference>
<organism evidence="1 2">
    <name type="scientific">Streptomyces boluensis</name>
    <dbReference type="NCBI Taxonomy" id="1775135"/>
    <lineage>
        <taxon>Bacteria</taxon>
        <taxon>Bacillati</taxon>
        <taxon>Actinomycetota</taxon>
        <taxon>Actinomycetes</taxon>
        <taxon>Kitasatosporales</taxon>
        <taxon>Streptomycetaceae</taxon>
        <taxon>Streptomyces</taxon>
    </lineage>
</organism>
<dbReference type="Proteomes" id="UP000598297">
    <property type="component" value="Unassembled WGS sequence"/>
</dbReference>
<dbReference type="AlphaFoldDB" id="A0A964UV52"/>
<name>A0A964UV52_9ACTN</name>
<proteinExistence type="predicted"/>
<evidence type="ECO:0000313" key="1">
    <source>
        <dbReference type="EMBL" id="NBE56024.1"/>
    </source>
</evidence>
<comment type="caution">
    <text evidence="1">The sequence shown here is derived from an EMBL/GenBank/DDBJ whole genome shotgun (WGS) entry which is preliminary data.</text>
</comment>
<accession>A0A964UV52</accession>
<keyword evidence="2" id="KW-1185">Reference proteome</keyword>